<dbReference type="GO" id="GO:0005886">
    <property type="term" value="C:plasma membrane"/>
    <property type="evidence" value="ECO:0007669"/>
    <property type="project" value="UniProtKB-SubCell"/>
</dbReference>
<dbReference type="AlphaFoldDB" id="A0A2M8LFN2"/>
<evidence type="ECO:0000256" key="3">
    <source>
        <dbReference type="ARBA" id="ARBA00022676"/>
    </source>
</evidence>
<evidence type="ECO:0000313" key="10">
    <source>
        <dbReference type="EMBL" id="PJE76264.1"/>
    </source>
</evidence>
<keyword evidence="7 8" id="KW-0472">Membrane</keyword>
<evidence type="ECO:0000256" key="8">
    <source>
        <dbReference type="SAM" id="Phobius"/>
    </source>
</evidence>
<dbReference type="PANTHER" id="PTHR33908">
    <property type="entry name" value="MANNOSYLTRANSFERASE YKCB-RELATED"/>
    <property type="match status" value="1"/>
</dbReference>
<gene>
    <name evidence="10" type="ORF">COV04_00055</name>
</gene>
<feature type="domain" description="Glycosyltransferase RgtA/B/C/D-like" evidence="9">
    <location>
        <begin position="68"/>
        <end position="227"/>
    </location>
</feature>
<evidence type="ECO:0000256" key="7">
    <source>
        <dbReference type="ARBA" id="ARBA00023136"/>
    </source>
</evidence>
<evidence type="ECO:0000256" key="1">
    <source>
        <dbReference type="ARBA" id="ARBA00004651"/>
    </source>
</evidence>
<dbReference type="Proteomes" id="UP000231152">
    <property type="component" value="Unassembled WGS sequence"/>
</dbReference>
<feature type="transmembrane region" description="Helical" evidence="8">
    <location>
        <begin position="371"/>
        <end position="389"/>
    </location>
</feature>
<feature type="transmembrane region" description="Helical" evidence="8">
    <location>
        <begin position="312"/>
        <end position="332"/>
    </location>
</feature>
<organism evidence="10 11">
    <name type="scientific">Candidatus Uhrbacteria bacterium CG10_big_fil_rev_8_21_14_0_10_48_11</name>
    <dbReference type="NCBI Taxonomy" id="1975037"/>
    <lineage>
        <taxon>Bacteria</taxon>
        <taxon>Candidatus Uhriibacteriota</taxon>
    </lineage>
</organism>
<keyword evidence="5 8" id="KW-0812">Transmembrane</keyword>
<name>A0A2M8LFN2_9BACT</name>
<keyword evidence="6 8" id="KW-1133">Transmembrane helix</keyword>
<reference evidence="10 11" key="1">
    <citation type="submission" date="2017-09" db="EMBL/GenBank/DDBJ databases">
        <title>Depth-based differentiation of microbial function through sediment-hosted aquifers and enrichment of novel symbionts in the deep terrestrial subsurface.</title>
        <authorList>
            <person name="Probst A.J."/>
            <person name="Ladd B."/>
            <person name="Jarett J.K."/>
            <person name="Geller-Mcgrath D.E."/>
            <person name="Sieber C.M."/>
            <person name="Emerson J.B."/>
            <person name="Anantharaman K."/>
            <person name="Thomas B.C."/>
            <person name="Malmstrom R."/>
            <person name="Stieglmeier M."/>
            <person name="Klingl A."/>
            <person name="Woyke T."/>
            <person name="Ryan C.M."/>
            <person name="Banfield J.F."/>
        </authorList>
    </citation>
    <scope>NUCLEOTIDE SEQUENCE [LARGE SCALE GENOMIC DNA]</scope>
    <source>
        <strain evidence="10">CG10_big_fil_rev_8_21_14_0_10_48_11</strain>
    </source>
</reference>
<feature type="transmembrane region" description="Helical" evidence="8">
    <location>
        <begin position="12"/>
        <end position="31"/>
    </location>
</feature>
<keyword evidence="4" id="KW-0808">Transferase</keyword>
<dbReference type="EMBL" id="PFET01000001">
    <property type="protein sequence ID" value="PJE76264.1"/>
    <property type="molecule type" value="Genomic_DNA"/>
</dbReference>
<feature type="transmembrane region" description="Helical" evidence="8">
    <location>
        <begin position="88"/>
        <end position="106"/>
    </location>
</feature>
<dbReference type="Pfam" id="PF13231">
    <property type="entry name" value="PMT_2"/>
    <property type="match status" value="1"/>
</dbReference>
<comment type="caution">
    <text evidence="10">The sequence shown here is derived from an EMBL/GenBank/DDBJ whole genome shotgun (WGS) entry which is preliminary data.</text>
</comment>
<dbReference type="GO" id="GO:0016763">
    <property type="term" value="F:pentosyltransferase activity"/>
    <property type="evidence" value="ECO:0007669"/>
    <property type="project" value="TreeGrafter"/>
</dbReference>
<feature type="transmembrane region" description="Helical" evidence="8">
    <location>
        <begin position="142"/>
        <end position="159"/>
    </location>
</feature>
<evidence type="ECO:0000256" key="2">
    <source>
        <dbReference type="ARBA" id="ARBA00022475"/>
    </source>
</evidence>
<sequence length="539" mass="62397">MIRTIFTKLKNIHPLILLAGIVFFAGVLRLVNLGVQPYWGDEILSLGIAHHFESVVDMLRYLSLVEVHPPLYYLLLHPWVGQFGTGEFIVRLLSWAAGLLVVVLGYLVGKRAYKSETVGLIAALLFAVLPTFLEYSQQARPYIFFTAAALIAIYAYLAYRETNRWRWLFLYIAASTTGLYLHYSYVFFFVSIASFWIIVLLLEREPNWSRRFIDWLLAQAAAAVLFVFWLPLLLSKLLLQKYLIFGLKNTTSLSADRPLSFLSDLINQLFWMNKNQITAPIEIFAIFLFKCALAVALFWLIRRALFSKERWAREATALFLWMSIIPLLLFLFSPQSIAYTNELGRHVIATAGFATLLLAYILWLLPLRYRLVLGALFFASILPFIIGTLDNDAHWNSQYRLQDIAQFINESYHPGDLILISYVFSRSDFNYYLRPDVQSLAIAPTNYYGIDLYNSRETLGFIENEIQFRIPHITLRDVGQKMERLTRDKNLKRIWITYVEDGGYPQQWLLAHGWRQAFHSPVRTLLPIDLFVRDNAPGL</sequence>
<evidence type="ECO:0000256" key="5">
    <source>
        <dbReference type="ARBA" id="ARBA00022692"/>
    </source>
</evidence>
<evidence type="ECO:0000256" key="6">
    <source>
        <dbReference type="ARBA" id="ARBA00022989"/>
    </source>
</evidence>
<feature type="transmembrane region" description="Helical" evidence="8">
    <location>
        <begin position="277"/>
        <end position="300"/>
    </location>
</feature>
<dbReference type="InterPro" id="IPR050297">
    <property type="entry name" value="LipidA_mod_glycosyltrf_83"/>
</dbReference>
<evidence type="ECO:0000313" key="11">
    <source>
        <dbReference type="Proteomes" id="UP000231152"/>
    </source>
</evidence>
<feature type="transmembrane region" description="Helical" evidence="8">
    <location>
        <begin position="214"/>
        <end position="234"/>
    </location>
</feature>
<accession>A0A2M8LFN2</accession>
<protein>
    <recommendedName>
        <fullName evidence="9">Glycosyltransferase RgtA/B/C/D-like domain-containing protein</fullName>
    </recommendedName>
</protein>
<evidence type="ECO:0000259" key="9">
    <source>
        <dbReference type="Pfam" id="PF13231"/>
    </source>
</evidence>
<keyword evidence="2" id="KW-1003">Cell membrane</keyword>
<feature type="transmembrane region" description="Helical" evidence="8">
    <location>
        <begin position="179"/>
        <end position="202"/>
    </location>
</feature>
<dbReference type="GO" id="GO:0009103">
    <property type="term" value="P:lipopolysaccharide biosynthetic process"/>
    <property type="evidence" value="ECO:0007669"/>
    <property type="project" value="UniProtKB-ARBA"/>
</dbReference>
<evidence type="ECO:0000256" key="4">
    <source>
        <dbReference type="ARBA" id="ARBA00022679"/>
    </source>
</evidence>
<dbReference type="PANTHER" id="PTHR33908:SF11">
    <property type="entry name" value="MEMBRANE PROTEIN"/>
    <property type="match status" value="1"/>
</dbReference>
<dbReference type="InterPro" id="IPR038731">
    <property type="entry name" value="RgtA/B/C-like"/>
</dbReference>
<proteinExistence type="predicted"/>
<keyword evidence="3" id="KW-0328">Glycosyltransferase</keyword>
<comment type="subcellular location">
    <subcellularLocation>
        <location evidence="1">Cell membrane</location>
        <topology evidence="1">Multi-pass membrane protein</topology>
    </subcellularLocation>
</comment>
<feature type="transmembrane region" description="Helical" evidence="8">
    <location>
        <begin position="118"/>
        <end position="135"/>
    </location>
</feature>
<feature type="transmembrane region" description="Helical" evidence="8">
    <location>
        <begin position="344"/>
        <end position="364"/>
    </location>
</feature>